<accession>A0A3D8QYK0</accession>
<dbReference type="AlphaFoldDB" id="A0A3D8QYK0"/>
<organism evidence="1 2">
    <name type="scientific">Coleophoma crateriformis</name>
    <dbReference type="NCBI Taxonomy" id="565419"/>
    <lineage>
        <taxon>Eukaryota</taxon>
        <taxon>Fungi</taxon>
        <taxon>Dikarya</taxon>
        <taxon>Ascomycota</taxon>
        <taxon>Pezizomycotina</taxon>
        <taxon>Leotiomycetes</taxon>
        <taxon>Helotiales</taxon>
        <taxon>Dermateaceae</taxon>
        <taxon>Coleophoma</taxon>
    </lineage>
</organism>
<dbReference type="Proteomes" id="UP000256328">
    <property type="component" value="Unassembled WGS sequence"/>
</dbReference>
<dbReference type="GO" id="GO:0005869">
    <property type="term" value="C:dynactin complex"/>
    <property type="evidence" value="ECO:0007669"/>
    <property type="project" value="InterPro"/>
</dbReference>
<proteinExistence type="predicted"/>
<comment type="caution">
    <text evidence="1">The sequence shown here is derived from an EMBL/GenBank/DDBJ whole genome shotgun (WGS) entry which is preliminary data.</text>
</comment>
<evidence type="ECO:0008006" key="3">
    <source>
        <dbReference type="Google" id="ProtNLM"/>
    </source>
</evidence>
<dbReference type="GO" id="GO:0061640">
    <property type="term" value="P:cytoskeleton-dependent cytokinesis"/>
    <property type="evidence" value="ECO:0007669"/>
    <property type="project" value="InterPro"/>
</dbReference>
<reference evidence="1 2" key="1">
    <citation type="journal article" date="2018" name="IMA Fungus">
        <title>IMA Genome-F 9: Draft genome sequence of Annulohypoxylon stygium, Aspergillus mulundensis, Berkeleyomyces basicola (syn. Thielaviopsis basicola), Ceratocystis smalleyi, two Cercospora beticola strains, Coleophoma cylindrospora, Fusarium fracticaudum, Phialophora cf. hyalina, and Morchella septimelata.</title>
        <authorList>
            <person name="Wingfield B.D."/>
            <person name="Bills G.F."/>
            <person name="Dong Y."/>
            <person name="Huang W."/>
            <person name="Nel W.J."/>
            <person name="Swalarsk-Parry B.S."/>
            <person name="Vaghefi N."/>
            <person name="Wilken P.M."/>
            <person name="An Z."/>
            <person name="de Beer Z.W."/>
            <person name="De Vos L."/>
            <person name="Chen L."/>
            <person name="Duong T.A."/>
            <person name="Gao Y."/>
            <person name="Hammerbacher A."/>
            <person name="Kikkert J.R."/>
            <person name="Li Y."/>
            <person name="Li H."/>
            <person name="Li K."/>
            <person name="Li Q."/>
            <person name="Liu X."/>
            <person name="Ma X."/>
            <person name="Naidoo K."/>
            <person name="Pethybridge S.J."/>
            <person name="Sun J."/>
            <person name="Steenkamp E.T."/>
            <person name="van der Nest M.A."/>
            <person name="van Wyk S."/>
            <person name="Wingfield M.J."/>
            <person name="Xiong C."/>
            <person name="Yue Q."/>
            <person name="Zhang X."/>
        </authorList>
    </citation>
    <scope>NUCLEOTIDE SEQUENCE [LARGE SCALE GENOMIC DNA]</scope>
    <source>
        <strain evidence="1 2">BP5796</strain>
    </source>
</reference>
<dbReference type="InterPro" id="IPR009991">
    <property type="entry name" value="DCTN3"/>
</dbReference>
<name>A0A3D8QYK0_9HELO</name>
<evidence type="ECO:0000313" key="2">
    <source>
        <dbReference type="Proteomes" id="UP000256328"/>
    </source>
</evidence>
<sequence>MDREIDQTAVHTIELLEARLRRIEHAVIGGHGIEDGAGRKSTQAPATRRITDLEHMLHELAAKSRVVQDLLSLHANHPDLFQSIGAAELPTTLDSSSLLSIVLASASAYPTTASRLTSISDLPIPAASLSAQLVELQPRVAKIEALQMDQAADMAELRMRTAAVLQRWYAVDVLGAGDSWAELEDRVDWVEQRVRQVALTKDLDKNMV</sequence>
<dbReference type="OrthoDB" id="5403729at2759"/>
<keyword evidence="2" id="KW-1185">Reference proteome</keyword>
<gene>
    <name evidence="1" type="ORF">BP5796_09652</name>
</gene>
<evidence type="ECO:0000313" key="1">
    <source>
        <dbReference type="EMBL" id="RDW66903.1"/>
    </source>
</evidence>
<dbReference type="Pfam" id="PF07426">
    <property type="entry name" value="Dynactin_p22"/>
    <property type="match status" value="1"/>
</dbReference>
<dbReference type="EMBL" id="PDLN01000014">
    <property type="protein sequence ID" value="RDW66903.1"/>
    <property type="molecule type" value="Genomic_DNA"/>
</dbReference>
<protein>
    <recommendedName>
        <fullName evidence="3">Nuclear distribution protein RO10</fullName>
    </recommendedName>
</protein>